<evidence type="ECO:0000313" key="2">
    <source>
        <dbReference type="Proteomes" id="UP000499080"/>
    </source>
</evidence>
<protein>
    <submittedName>
        <fullName evidence="1">Uncharacterized protein</fullName>
    </submittedName>
</protein>
<organism evidence="1 2">
    <name type="scientific">Araneus ventricosus</name>
    <name type="common">Orbweaver spider</name>
    <name type="synonym">Epeira ventricosa</name>
    <dbReference type="NCBI Taxonomy" id="182803"/>
    <lineage>
        <taxon>Eukaryota</taxon>
        <taxon>Metazoa</taxon>
        <taxon>Ecdysozoa</taxon>
        <taxon>Arthropoda</taxon>
        <taxon>Chelicerata</taxon>
        <taxon>Arachnida</taxon>
        <taxon>Araneae</taxon>
        <taxon>Araneomorphae</taxon>
        <taxon>Entelegynae</taxon>
        <taxon>Araneoidea</taxon>
        <taxon>Araneidae</taxon>
        <taxon>Araneus</taxon>
    </lineage>
</organism>
<gene>
    <name evidence="1" type="ORF">AVEN_146517_1</name>
</gene>
<keyword evidence="2" id="KW-1185">Reference proteome</keyword>
<accession>A0A4Y2MF91</accession>
<comment type="caution">
    <text evidence="1">The sequence shown here is derived from an EMBL/GenBank/DDBJ whole genome shotgun (WGS) entry which is preliminary data.</text>
</comment>
<sequence>MYGRTVMLKPYVRVNICREDWDNSVNTFTTNTRYVLQSRRSGEDIVIANDLPQFLLKRKSLLSNTWSCFFLKLCLRNSIKLENRPTSQILANESYRD</sequence>
<reference evidence="1 2" key="1">
    <citation type="journal article" date="2019" name="Sci. Rep.">
        <title>Orb-weaving spider Araneus ventricosus genome elucidates the spidroin gene catalogue.</title>
        <authorList>
            <person name="Kono N."/>
            <person name="Nakamura H."/>
            <person name="Ohtoshi R."/>
            <person name="Moran D.A.P."/>
            <person name="Shinohara A."/>
            <person name="Yoshida Y."/>
            <person name="Fujiwara M."/>
            <person name="Mori M."/>
            <person name="Tomita M."/>
            <person name="Arakawa K."/>
        </authorList>
    </citation>
    <scope>NUCLEOTIDE SEQUENCE [LARGE SCALE GENOMIC DNA]</scope>
</reference>
<evidence type="ECO:0000313" key="1">
    <source>
        <dbReference type="EMBL" id="GBN25805.1"/>
    </source>
</evidence>
<dbReference type="AlphaFoldDB" id="A0A4Y2MF91"/>
<name>A0A4Y2MF91_ARAVE</name>
<dbReference type="Proteomes" id="UP000499080">
    <property type="component" value="Unassembled WGS sequence"/>
</dbReference>
<dbReference type="EMBL" id="BGPR01007291">
    <property type="protein sequence ID" value="GBN25805.1"/>
    <property type="molecule type" value="Genomic_DNA"/>
</dbReference>
<proteinExistence type="predicted"/>